<comment type="caution">
    <text evidence="1">The sequence shown here is derived from an EMBL/GenBank/DDBJ whole genome shotgun (WGS) entry which is preliminary data.</text>
</comment>
<evidence type="ECO:0000313" key="1">
    <source>
        <dbReference type="EMBL" id="CAH6723679.1"/>
    </source>
</evidence>
<reference evidence="1" key="1">
    <citation type="submission" date="2022-06" db="EMBL/GenBank/DDBJ databases">
        <authorList>
            <person name="Legras J.-L."/>
            <person name="Devillers H."/>
            <person name="Grondin C."/>
        </authorList>
    </citation>
    <scope>NUCLEOTIDE SEQUENCE</scope>
    <source>
        <strain evidence="1">CLIB 1444</strain>
    </source>
</reference>
<evidence type="ECO:0000313" key="2">
    <source>
        <dbReference type="Proteomes" id="UP001152531"/>
    </source>
</evidence>
<protein>
    <submittedName>
        <fullName evidence="1">ER degradation-enhancing alpha-mannosidase-like protein 1</fullName>
    </submittedName>
</protein>
<proteinExistence type="predicted"/>
<dbReference type="EMBL" id="CALSDN010000018">
    <property type="protein sequence ID" value="CAH6723679.1"/>
    <property type="molecule type" value="Genomic_DNA"/>
</dbReference>
<sequence>MNLLWIWLVSIVVGFNSSFTPDHLRYLKDETKLLFDHAWNSYMEFGFPFDEVTPMSCQPYGPDFKDKNNIVRNDVMGNVSSTLLDNLDSLIIMEKWQDLERSLDYLKGEKSTFFNKNVIIQVFEMTIRSLGGLLSTHTILSDSSIIKNEEFQRISENYDGFLLEMANDLGLRLLPAFKTSTGIPVPRINLSKGVKSVPYKLQMETCTSGVTTPVLEFTLLSRLTGNPDFEYYTKKTFEKVWAARSDLDLLPMTLSPIDGEWKDAISGIGASIDSFYEYALKSSIVFNDNHMWNIFKKSYKALMTHSVKGSIEDMNYMMFANVGVNDGLDATVWIDSLSAFWTGVQVLSGRLKDAIGSHMTFMKLWDHFDSIPERWNCLIPKDKLGSNELIGLEWYPLRPEFIESTYYLYRATRDPMYLNIGERILNLFKTRFKSECGFKGIQNIRTGEFQDRMESFVLSETLKYLYLLFDEQEEVFLHSKDMTRKNWIFSTEGHPLWYDYSNSTQYIEPDVHSHFEQELEKCELNPFTRGPKDFLKSNYYDMNLFKFDYDYQDYLKRPQYLENDGYMELNNDFFNKFTLFDTELMSPVSSTTSKFELFLGNSSGISNSTIIKEGSFYYIEDFRDLRLSLEFLGEGKVDTSYNLVTKEMIRQINKPISQEMIVHDIVGRVLKVNGVFIKPNERIFINRFELGKNNLGILNSKLLINGFLIENIDII</sequence>
<gene>
    <name evidence="1" type="ORF">CLIB1444_18S00958</name>
</gene>
<keyword evidence="2" id="KW-1185">Reference proteome</keyword>
<name>A0ACA9YGA8_9ASCO</name>
<accession>A0ACA9YGA8</accession>
<dbReference type="Proteomes" id="UP001152531">
    <property type="component" value="Unassembled WGS sequence"/>
</dbReference>
<organism evidence="1 2">
    <name type="scientific">[Candida] jaroonii</name>
    <dbReference type="NCBI Taxonomy" id="467808"/>
    <lineage>
        <taxon>Eukaryota</taxon>
        <taxon>Fungi</taxon>
        <taxon>Dikarya</taxon>
        <taxon>Ascomycota</taxon>
        <taxon>Saccharomycotina</taxon>
        <taxon>Pichiomycetes</taxon>
        <taxon>Debaryomycetaceae</taxon>
        <taxon>Yamadazyma</taxon>
    </lineage>
</organism>